<evidence type="ECO:0008006" key="3">
    <source>
        <dbReference type="Google" id="ProtNLM"/>
    </source>
</evidence>
<feature type="region of interest" description="Disordered" evidence="1">
    <location>
        <begin position="39"/>
        <end position="59"/>
    </location>
</feature>
<name>A0A2N9HX89_FAGSY</name>
<reference evidence="2" key="1">
    <citation type="submission" date="2018-02" db="EMBL/GenBank/DDBJ databases">
        <authorList>
            <person name="Cohen D.B."/>
            <person name="Kent A.D."/>
        </authorList>
    </citation>
    <scope>NUCLEOTIDE SEQUENCE</scope>
</reference>
<organism evidence="2">
    <name type="scientific">Fagus sylvatica</name>
    <name type="common">Beechnut</name>
    <dbReference type="NCBI Taxonomy" id="28930"/>
    <lineage>
        <taxon>Eukaryota</taxon>
        <taxon>Viridiplantae</taxon>
        <taxon>Streptophyta</taxon>
        <taxon>Embryophyta</taxon>
        <taxon>Tracheophyta</taxon>
        <taxon>Spermatophyta</taxon>
        <taxon>Magnoliopsida</taxon>
        <taxon>eudicotyledons</taxon>
        <taxon>Gunneridae</taxon>
        <taxon>Pentapetalae</taxon>
        <taxon>rosids</taxon>
        <taxon>fabids</taxon>
        <taxon>Fagales</taxon>
        <taxon>Fagaceae</taxon>
        <taxon>Fagus</taxon>
    </lineage>
</organism>
<dbReference type="EMBL" id="OIVN01004376">
    <property type="protein sequence ID" value="SPD16992.1"/>
    <property type="molecule type" value="Genomic_DNA"/>
</dbReference>
<evidence type="ECO:0000256" key="1">
    <source>
        <dbReference type="SAM" id="MobiDB-lite"/>
    </source>
</evidence>
<dbReference type="AlphaFoldDB" id="A0A2N9HX89"/>
<feature type="compositionally biased region" description="Basic and acidic residues" evidence="1">
    <location>
        <begin position="39"/>
        <end position="48"/>
    </location>
</feature>
<evidence type="ECO:0000313" key="2">
    <source>
        <dbReference type="EMBL" id="SPD16992.1"/>
    </source>
</evidence>
<sequence>MAGEASGPNEQEVRMATLKHEFDDLLAFIYMMVKQDAEMGNQKRKDGKSTNGKVSKGRPHINWTRHTAEWYSQLKKISHWKELADTFLAQYGFDSQIAPDRFDLQRMEKKCGETFREYMPSDGKKRSPGHTLL</sequence>
<gene>
    <name evidence="2" type="ORF">FSB_LOCUS44874</name>
</gene>
<accession>A0A2N9HX89</accession>
<protein>
    <recommendedName>
        <fullName evidence="3">Retrotransposon gag domain-containing protein</fullName>
    </recommendedName>
</protein>
<proteinExistence type="predicted"/>